<reference evidence="10" key="1">
    <citation type="journal article" date="2020" name="mSystems">
        <title>Genome- and Community-Level Interaction Insights into Carbon Utilization and Element Cycling Functions of Hydrothermarchaeota in Hydrothermal Sediment.</title>
        <authorList>
            <person name="Zhou Z."/>
            <person name="Liu Y."/>
            <person name="Xu W."/>
            <person name="Pan J."/>
            <person name="Luo Z.H."/>
            <person name="Li M."/>
        </authorList>
    </citation>
    <scope>NUCLEOTIDE SEQUENCE [LARGE SCALE GENOMIC DNA]</scope>
    <source>
        <strain evidence="10">SpSt-222</strain>
    </source>
</reference>
<feature type="binding site" description="in other chain" evidence="8">
    <location>
        <begin position="13"/>
        <end position="16"/>
    </location>
    <ligand>
        <name>IMP</name>
        <dbReference type="ChEBI" id="CHEBI:58053"/>
        <note>ligand shared between dimeric partners</note>
    </ligand>
</feature>
<dbReference type="GO" id="GO:0044208">
    <property type="term" value="P:'de novo' AMP biosynthetic process"/>
    <property type="evidence" value="ECO:0007669"/>
    <property type="project" value="UniProtKB-UniRule"/>
</dbReference>
<feature type="active site" description="Proton acceptor" evidence="8">
    <location>
        <position position="13"/>
    </location>
</feature>
<dbReference type="PANTHER" id="PTHR11846">
    <property type="entry name" value="ADENYLOSUCCINATE SYNTHETASE"/>
    <property type="match status" value="1"/>
</dbReference>
<dbReference type="Gene3D" id="3.40.440.10">
    <property type="entry name" value="Adenylosuccinate Synthetase, subunit A, domain 1"/>
    <property type="match status" value="1"/>
</dbReference>
<comment type="subunit">
    <text evidence="1 8">Homodimer.</text>
</comment>
<keyword evidence="6 8" id="KW-0460">Magnesium</keyword>
<dbReference type="HAMAP" id="MF_00011">
    <property type="entry name" value="Adenylosucc_synth"/>
    <property type="match status" value="1"/>
</dbReference>
<dbReference type="Gene3D" id="1.10.300.10">
    <property type="entry name" value="Adenylosuccinate Synthetase, subunit A, domain 2"/>
    <property type="match status" value="1"/>
</dbReference>
<dbReference type="PROSITE" id="PS01266">
    <property type="entry name" value="ADENYLOSUCCIN_SYN_1"/>
    <property type="match status" value="1"/>
</dbReference>
<feature type="binding site" evidence="8">
    <location>
        <begin position="12"/>
        <end position="18"/>
    </location>
    <ligand>
        <name>GTP</name>
        <dbReference type="ChEBI" id="CHEBI:37565"/>
    </ligand>
</feature>
<name>A0A7C1FTA9_THERO</name>
<dbReference type="SMART" id="SM00788">
    <property type="entry name" value="Adenylsucc_synt"/>
    <property type="match status" value="1"/>
</dbReference>
<evidence type="ECO:0000256" key="7">
    <source>
        <dbReference type="ARBA" id="ARBA00023134"/>
    </source>
</evidence>
<feature type="binding site" description="in other chain" evidence="8">
    <location>
        <position position="225"/>
    </location>
    <ligand>
        <name>IMP</name>
        <dbReference type="ChEBI" id="CHEBI:58053"/>
        <note>ligand shared between dimeric partners</note>
    </ligand>
</feature>
<dbReference type="AlphaFoldDB" id="A0A7C1FTA9"/>
<dbReference type="GO" id="GO:0046040">
    <property type="term" value="P:IMP metabolic process"/>
    <property type="evidence" value="ECO:0007669"/>
    <property type="project" value="TreeGrafter"/>
</dbReference>
<comment type="caution">
    <text evidence="10">The sequence shown here is derived from an EMBL/GenBank/DDBJ whole genome shotgun (WGS) entry which is preliminary data.</text>
</comment>
<dbReference type="InterPro" id="IPR042109">
    <property type="entry name" value="Adenylosuccinate_synth_dom1"/>
</dbReference>
<feature type="binding site" evidence="8">
    <location>
        <begin position="332"/>
        <end position="334"/>
    </location>
    <ligand>
        <name>GTP</name>
        <dbReference type="ChEBI" id="CHEBI:37565"/>
    </ligand>
</feature>
<dbReference type="NCBIfam" id="NF002223">
    <property type="entry name" value="PRK01117.1"/>
    <property type="match status" value="1"/>
</dbReference>
<dbReference type="GO" id="GO:0005525">
    <property type="term" value="F:GTP binding"/>
    <property type="evidence" value="ECO:0007669"/>
    <property type="project" value="UniProtKB-UniRule"/>
</dbReference>
<feature type="binding site" description="in other chain" evidence="8">
    <location>
        <position position="128"/>
    </location>
    <ligand>
        <name>IMP</name>
        <dbReference type="ChEBI" id="CHEBI:58053"/>
        <note>ligand shared between dimeric partners</note>
    </ligand>
</feature>
<feature type="binding site" evidence="8">
    <location>
        <begin position="414"/>
        <end position="416"/>
    </location>
    <ligand>
        <name>GTP</name>
        <dbReference type="ChEBI" id="CHEBI:37565"/>
    </ligand>
</feature>
<evidence type="ECO:0000256" key="2">
    <source>
        <dbReference type="ARBA" id="ARBA00022598"/>
    </source>
</evidence>
<evidence type="ECO:0000256" key="8">
    <source>
        <dbReference type="HAMAP-Rule" id="MF_00011"/>
    </source>
</evidence>
<comment type="function">
    <text evidence="8">Plays an important role in the de novo pathway of purine nucleotide biosynthesis. Catalyzes the first committed step in the biosynthesis of AMP from IMP.</text>
</comment>
<dbReference type="Gene3D" id="3.90.170.10">
    <property type="entry name" value="Adenylosuccinate Synthetase, subunit A, domain 3"/>
    <property type="match status" value="1"/>
</dbReference>
<dbReference type="PANTHER" id="PTHR11846:SF0">
    <property type="entry name" value="ADENYLOSUCCINATE SYNTHETASE"/>
    <property type="match status" value="1"/>
</dbReference>
<organism evidence="10">
    <name type="scientific">Thermomicrobium roseum</name>
    <dbReference type="NCBI Taxonomy" id="500"/>
    <lineage>
        <taxon>Bacteria</taxon>
        <taxon>Pseudomonadati</taxon>
        <taxon>Thermomicrobiota</taxon>
        <taxon>Thermomicrobia</taxon>
        <taxon>Thermomicrobiales</taxon>
        <taxon>Thermomicrobiaceae</taxon>
        <taxon>Thermomicrobium</taxon>
    </lineage>
</organism>
<dbReference type="FunFam" id="1.10.300.10:FF:000001">
    <property type="entry name" value="Adenylosuccinate synthetase"/>
    <property type="match status" value="1"/>
</dbReference>
<feature type="binding site" description="in other chain" evidence="8">
    <location>
        <begin position="38"/>
        <end position="41"/>
    </location>
    <ligand>
        <name>IMP</name>
        <dbReference type="ChEBI" id="CHEBI:58053"/>
        <note>ligand shared between dimeric partners</note>
    </ligand>
</feature>
<comment type="cofactor">
    <cofactor evidence="8">
        <name>Mg(2+)</name>
        <dbReference type="ChEBI" id="CHEBI:18420"/>
    </cofactor>
    <text evidence="8">Binds 1 Mg(2+) ion per subunit.</text>
</comment>
<comment type="similarity">
    <text evidence="8 9">Belongs to the adenylosuccinate synthetase family.</text>
</comment>
<evidence type="ECO:0000313" key="10">
    <source>
        <dbReference type="EMBL" id="HEF65127.1"/>
    </source>
</evidence>
<evidence type="ECO:0000256" key="9">
    <source>
        <dbReference type="RuleBase" id="RU000520"/>
    </source>
</evidence>
<comment type="catalytic activity">
    <reaction evidence="8 9">
        <text>IMP + L-aspartate + GTP = N(6)-(1,2-dicarboxyethyl)-AMP + GDP + phosphate + 2 H(+)</text>
        <dbReference type="Rhea" id="RHEA:15753"/>
        <dbReference type="ChEBI" id="CHEBI:15378"/>
        <dbReference type="ChEBI" id="CHEBI:29991"/>
        <dbReference type="ChEBI" id="CHEBI:37565"/>
        <dbReference type="ChEBI" id="CHEBI:43474"/>
        <dbReference type="ChEBI" id="CHEBI:57567"/>
        <dbReference type="ChEBI" id="CHEBI:58053"/>
        <dbReference type="ChEBI" id="CHEBI:58189"/>
        <dbReference type="EC" id="6.3.4.4"/>
    </reaction>
</comment>
<comment type="subcellular location">
    <subcellularLocation>
        <location evidence="8">Cytoplasm</location>
    </subcellularLocation>
</comment>
<dbReference type="EC" id="6.3.4.4" evidence="8 9"/>
<keyword evidence="3 8" id="KW-0479">Metal-binding</keyword>
<dbReference type="GO" id="GO:0000287">
    <property type="term" value="F:magnesium ion binding"/>
    <property type="evidence" value="ECO:0007669"/>
    <property type="project" value="UniProtKB-UniRule"/>
</dbReference>
<dbReference type="CDD" id="cd03108">
    <property type="entry name" value="AdSS"/>
    <property type="match status" value="1"/>
</dbReference>
<feature type="binding site" evidence="8">
    <location>
        <begin position="300"/>
        <end position="306"/>
    </location>
    <ligand>
        <name>substrate</name>
    </ligand>
</feature>
<dbReference type="InterPro" id="IPR001114">
    <property type="entry name" value="Adenylosuccinate_synthetase"/>
</dbReference>
<dbReference type="InterPro" id="IPR018220">
    <property type="entry name" value="Adenylosuccin_syn_GTP-bd"/>
</dbReference>
<dbReference type="UniPathway" id="UPA00075">
    <property type="reaction ID" value="UER00335"/>
</dbReference>
<evidence type="ECO:0000256" key="1">
    <source>
        <dbReference type="ARBA" id="ARBA00011738"/>
    </source>
</evidence>
<feature type="active site" description="Proton donor" evidence="8">
    <location>
        <position position="41"/>
    </location>
</feature>
<dbReference type="NCBIfam" id="TIGR00184">
    <property type="entry name" value="purA"/>
    <property type="match status" value="1"/>
</dbReference>
<feature type="binding site" evidence="8">
    <location>
        <begin position="40"/>
        <end position="42"/>
    </location>
    <ligand>
        <name>GTP</name>
        <dbReference type="ChEBI" id="CHEBI:37565"/>
    </ligand>
</feature>
<evidence type="ECO:0000256" key="4">
    <source>
        <dbReference type="ARBA" id="ARBA00022741"/>
    </source>
</evidence>
<dbReference type="InterPro" id="IPR042110">
    <property type="entry name" value="Adenylosuccinate_synth_dom2"/>
</dbReference>
<evidence type="ECO:0000256" key="3">
    <source>
        <dbReference type="ARBA" id="ARBA00022723"/>
    </source>
</evidence>
<evidence type="ECO:0000256" key="5">
    <source>
        <dbReference type="ARBA" id="ARBA00022755"/>
    </source>
</evidence>
<feature type="binding site" evidence="8">
    <location>
        <position position="306"/>
    </location>
    <ligand>
        <name>GTP</name>
        <dbReference type="ChEBI" id="CHEBI:37565"/>
    </ligand>
</feature>
<dbReference type="EMBL" id="DSJL01000010">
    <property type="protein sequence ID" value="HEF65127.1"/>
    <property type="molecule type" value="Genomic_DNA"/>
</dbReference>
<feature type="binding site" evidence="8">
    <location>
        <position position="13"/>
    </location>
    <ligand>
        <name>Mg(2+)</name>
        <dbReference type="ChEBI" id="CHEBI:18420"/>
    </ligand>
</feature>
<comment type="pathway">
    <text evidence="8 9">Purine metabolism; AMP biosynthesis via de novo pathway; AMP from IMP: step 1/2.</text>
</comment>
<feature type="binding site" evidence="8">
    <location>
        <position position="142"/>
    </location>
    <ligand>
        <name>IMP</name>
        <dbReference type="ChEBI" id="CHEBI:58053"/>
        <note>ligand shared between dimeric partners</note>
    </ligand>
</feature>
<dbReference type="GO" id="GO:0004019">
    <property type="term" value="F:adenylosuccinate synthase activity"/>
    <property type="evidence" value="ECO:0007669"/>
    <property type="project" value="UniProtKB-UniRule"/>
</dbReference>
<dbReference type="InterPro" id="IPR042111">
    <property type="entry name" value="Adenylosuccinate_synth_dom3"/>
</dbReference>
<dbReference type="InterPro" id="IPR027417">
    <property type="entry name" value="P-loop_NTPase"/>
</dbReference>
<proteinExistence type="inferred from homology"/>
<feature type="binding site" description="in other chain" evidence="8">
    <location>
        <position position="240"/>
    </location>
    <ligand>
        <name>IMP</name>
        <dbReference type="ChEBI" id="CHEBI:58053"/>
        <note>ligand shared between dimeric partners</note>
    </ligand>
</feature>
<dbReference type="SUPFAM" id="SSF52540">
    <property type="entry name" value="P-loop containing nucleoside triphosphate hydrolases"/>
    <property type="match status" value="1"/>
</dbReference>
<dbReference type="Pfam" id="PF00709">
    <property type="entry name" value="Adenylsucc_synt"/>
    <property type="match status" value="1"/>
</dbReference>
<keyword evidence="8" id="KW-0963">Cytoplasm</keyword>
<keyword evidence="4 8" id="KW-0547">Nucleotide-binding</keyword>
<sequence length="431" mass="46733">MPVTIVLGGQWGDEGKGKITDALAATADIVIRPNGSTNAGHTVVTDEGIYKLHVIPSGILYPHCTCIIGAGVAVSPPDLLREIAALRERHARLGQLYLSDRAHVIMPYHPLLDLYEEQRRGAAGIGTTLRGNGPAFTDKVARRGIRVADLLPGSEALLRQKLEILLPEKNTLFVHLYHQQPLDLDELLNEARTWGEALAPFVIAAEVFVQDALAAGKHVIVEAAQGTMLDLDYGTYPYVTSSSPTAAGACQGAGIAPTQVERVVGVFKAYTTRVGAGPFPTELTDETGQLLRERGREYGTTTGRPRRVGWFDAVAARYTARLNGMTEAALTKLDMLDPLPEIRVCVGYRLGDRELTAPPAQLDQYMAVEPVYEILPGWQTDTSHAASFADLPPAAQRYVERIEELIGVPITMIGIGPARRQLVWRHASALA</sequence>
<gene>
    <name evidence="8" type="primary">purA</name>
    <name evidence="10" type="ORF">ENP47_05990</name>
</gene>
<dbReference type="FunFam" id="3.90.170.10:FF:000001">
    <property type="entry name" value="Adenylosuccinate synthetase"/>
    <property type="match status" value="1"/>
</dbReference>
<protein>
    <recommendedName>
        <fullName evidence="8 9">Adenylosuccinate synthetase</fullName>
        <shortName evidence="8">AMPSase</shortName>
        <shortName evidence="8">AdSS</shortName>
        <ecNumber evidence="8 9">6.3.4.4</ecNumber>
    </recommendedName>
    <alternativeName>
        <fullName evidence="8">IMP--aspartate ligase</fullName>
    </alternativeName>
</protein>
<feature type="binding site" evidence="8">
    <location>
        <position position="40"/>
    </location>
    <ligand>
        <name>Mg(2+)</name>
        <dbReference type="ChEBI" id="CHEBI:18420"/>
    </ligand>
</feature>
<keyword evidence="5 8" id="KW-0658">Purine biosynthesis</keyword>
<keyword evidence="2 8" id="KW-0436">Ligase</keyword>
<keyword evidence="7 8" id="KW-0342">GTP-binding</keyword>
<dbReference type="GO" id="GO:0005737">
    <property type="term" value="C:cytoplasm"/>
    <property type="evidence" value="ECO:0007669"/>
    <property type="project" value="UniProtKB-SubCell"/>
</dbReference>
<feature type="binding site" description="in other chain" evidence="8">
    <location>
        <position position="304"/>
    </location>
    <ligand>
        <name>IMP</name>
        <dbReference type="ChEBI" id="CHEBI:58053"/>
        <note>ligand shared between dimeric partners</note>
    </ligand>
</feature>
<accession>A0A7C1FTA9</accession>
<evidence type="ECO:0000256" key="6">
    <source>
        <dbReference type="ARBA" id="ARBA00022842"/>
    </source>
</evidence>